<keyword evidence="5" id="KW-1185">Reference proteome</keyword>
<accession>A0A9P1DLR9</accession>
<dbReference type="PANTHER" id="PTHR47643:SF2">
    <property type="entry name" value="TPR DOMAIN PROTEIN (AFU_ORTHOLOGUE AFUA_5G12710)"/>
    <property type="match status" value="1"/>
</dbReference>
<dbReference type="EMBL" id="CAMXCT010005479">
    <property type="protein sequence ID" value="CAI4012471.1"/>
    <property type="molecule type" value="Genomic_DNA"/>
</dbReference>
<dbReference type="SMART" id="SM00028">
    <property type="entry name" value="TPR"/>
    <property type="match status" value="4"/>
</dbReference>
<comment type="caution">
    <text evidence="2">The sequence shown here is derived from an EMBL/GenBank/DDBJ whole genome shotgun (WGS) entry which is preliminary data.</text>
</comment>
<proteinExistence type="predicted"/>
<evidence type="ECO:0000313" key="2">
    <source>
        <dbReference type="EMBL" id="CAI4012471.1"/>
    </source>
</evidence>
<reference evidence="2" key="1">
    <citation type="submission" date="2022-10" db="EMBL/GenBank/DDBJ databases">
        <authorList>
            <person name="Chen Y."/>
            <person name="Dougan E. K."/>
            <person name="Chan C."/>
            <person name="Rhodes N."/>
            <person name="Thang M."/>
        </authorList>
    </citation>
    <scope>NUCLEOTIDE SEQUENCE</scope>
</reference>
<dbReference type="AlphaFoldDB" id="A0A9P1DLR9"/>
<dbReference type="GO" id="GO:0032259">
    <property type="term" value="P:methylation"/>
    <property type="evidence" value="ECO:0007669"/>
    <property type="project" value="UniProtKB-KW"/>
</dbReference>
<dbReference type="EMBL" id="CAMXCT030005479">
    <property type="protein sequence ID" value="CAL4799783.1"/>
    <property type="molecule type" value="Genomic_DNA"/>
</dbReference>
<protein>
    <submittedName>
        <fullName evidence="4">Methyltransferase FGSG_00040 (Gramillin s biosynthetic cluster protein FGSG_00040)</fullName>
    </submittedName>
</protein>
<name>A0A9P1DLR9_9DINO</name>
<dbReference type="SUPFAM" id="SSF48452">
    <property type="entry name" value="TPR-like"/>
    <property type="match status" value="2"/>
</dbReference>
<sequence length="1023" mass="114979">MNTFMEMTGSPDPAKVMQMLQSMGPEDQERIMEHAMNFMNRGIEKSPAEERTQFRKDREKFKAAAAEINSQQLHSINIRHSFDTKPSSGSRKGSLVPTTVKDLSLGTTHRGKILEGTICEDPIFTGSSVFLLEDRQGGVIKVAVYNIPDASWPVTEHIFFKGRTLAVQEPYYKQFMDGSLGIRVDDPSEIVDASSASSPSDFKTLGNKCFQAKEHQQALDFYKKALEAASKPRQELSILCSNRSLCQMKLGNHLLAVALSGAATHLDSGNAKAKHRLKQAVEKQGLNSTQWARQEGVVAWSQLQEDSGIEWLKQKEQGKEAFERGDYLLADQDYSFALRNHPETKEVAVLLNNSAATCLELQQFEEALLHSSTVVLLQVADEGLLSKAWIRRGRGLEGLEDEQCTKALDLVPLPLVRTEADLLRKRWSSKKKVKPVSSVSTEEQLHRRDGFINELKSKENNASPDEVGFIGAMFKMAPPDVKKNMLKEFGRLIAREVPEFHQEYPKQYGLPGKDPEYVERFCRLLLDQKSQWSQHHLRRGTLALDVMKRYHGTAALEWVAKHQPLVPGTIIRWRENIDNRYSEYIRTSFCNHATRKDILHRGTTHVAVGFNDLGILLSCDLREAPGGKKGHDPLRFIGIDASPFSVAKSLVLAEMLGTESVPLEHCVQVWYSATCSKAASKNFARAASQTLIKVKHEQVRSYIFHWSAESASSAVPLTKARKMWLDTREGRNGTDIMAVKRHEDQLKMCHYLITGDILDEEKPEVGNPAMWSMPPSSPPISIGESAFNAVEIDDLAVAEGKDILHRLVQELLRRLRRLRQWLLTGVVEVDLRCDVVDLEAAIVPWIAQQHPWTMSWSNVLDYIPPGKFHQLARMCSIQGDTVHYGYSMNWVVEVFGTCIMDFDGNSEAVSQVIKASHEMCETTERIAPAGKLLLLPPHDTPINVTGHLLAMLLHKKWTTYFFSQDIAGDVQVGVASMQTYNPLATNANCLSMTWTYDPENQLQDQNGRKREDPLESAPNCPTS</sequence>
<feature type="region of interest" description="Disordered" evidence="1">
    <location>
        <begin position="1000"/>
        <end position="1023"/>
    </location>
</feature>
<dbReference type="InterPro" id="IPR011990">
    <property type="entry name" value="TPR-like_helical_dom_sf"/>
</dbReference>
<evidence type="ECO:0000313" key="5">
    <source>
        <dbReference type="Proteomes" id="UP001152797"/>
    </source>
</evidence>
<organism evidence="2">
    <name type="scientific">Cladocopium goreaui</name>
    <dbReference type="NCBI Taxonomy" id="2562237"/>
    <lineage>
        <taxon>Eukaryota</taxon>
        <taxon>Sar</taxon>
        <taxon>Alveolata</taxon>
        <taxon>Dinophyceae</taxon>
        <taxon>Suessiales</taxon>
        <taxon>Symbiodiniaceae</taxon>
        <taxon>Cladocopium</taxon>
    </lineage>
</organism>
<evidence type="ECO:0000313" key="4">
    <source>
        <dbReference type="EMBL" id="CAL4799783.1"/>
    </source>
</evidence>
<reference evidence="3" key="2">
    <citation type="submission" date="2024-04" db="EMBL/GenBank/DDBJ databases">
        <authorList>
            <person name="Chen Y."/>
            <person name="Shah S."/>
            <person name="Dougan E. K."/>
            <person name="Thang M."/>
            <person name="Chan C."/>
        </authorList>
    </citation>
    <scope>NUCLEOTIDE SEQUENCE [LARGE SCALE GENOMIC DNA]</scope>
</reference>
<evidence type="ECO:0000256" key="1">
    <source>
        <dbReference type="SAM" id="MobiDB-lite"/>
    </source>
</evidence>
<keyword evidence="4" id="KW-0489">Methyltransferase</keyword>
<dbReference type="EMBL" id="CAMXCT020005479">
    <property type="protein sequence ID" value="CAL1165846.1"/>
    <property type="molecule type" value="Genomic_DNA"/>
</dbReference>
<evidence type="ECO:0000313" key="3">
    <source>
        <dbReference type="EMBL" id="CAL1165846.1"/>
    </source>
</evidence>
<dbReference type="InterPro" id="IPR019734">
    <property type="entry name" value="TPR_rpt"/>
</dbReference>
<dbReference type="Gene3D" id="1.25.40.10">
    <property type="entry name" value="Tetratricopeptide repeat domain"/>
    <property type="match status" value="2"/>
</dbReference>
<dbReference type="InterPro" id="IPR053209">
    <property type="entry name" value="Gramillin-biosynth_MTr"/>
</dbReference>
<dbReference type="GO" id="GO:0008168">
    <property type="term" value="F:methyltransferase activity"/>
    <property type="evidence" value="ECO:0007669"/>
    <property type="project" value="UniProtKB-KW"/>
</dbReference>
<dbReference type="Proteomes" id="UP001152797">
    <property type="component" value="Unassembled WGS sequence"/>
</dbReference>
<dbReference type="PANTHER" id="PTHR47643">
    <property type="entry name" value="TPR DOMAIN PROTEIN (AFU_ORTHOLOGUE AFUA_5G12710)"/>
    <property type="match status" value="1"/>
</dbReference>
<keyword evidence="4" id="KW-0808">Transferase</keyword>
<dbReference type="OrthoDB" id="429944at2759"/>
<gene>
    <name evidence="2" type="ORF">C1SCF055_LOCUS37531</name>
</gene>